<protein>
    <submittedName>
        <fullName evidence="3">Uncharacterized protein</fullName>
    </submittedName>
</protein>
<proteinExistence type="predicted"/>
<keyword evidence="4" id="KW-1185">Reference proteome</keyword>
<dbReference type="Proteomes" id="UP000694557">
    <property type="component" value="Unassembled WGS sequence"/>
</dbReference>
<reference evidence="3" key="1">
    <citation type="submission" date="2025-08" db="UniProtKB">
        <authorList>
            <consortium name="Ensembl"/>
        </authorList>
    </citation>
    <scope>IDENTIFICATION</scope>
</reference>
<dbReference type="Ensembl" id="ENSOKIT00005071990.1">
    <property type="protein sequence ID" value="ENSOKIP00005067685.1"/>
    <property type="gene ID" value="ENSOKIG00005029084.1"/>
</dbReference>
<organism evidence="3 4">
    <name type="scientific">Oncorhynchus kisutch</name>
    <name type="common">Coho salmon</name>
    <name type="synonym">Salmo kisutch</name>
    <dbReference type="NCBI Taxonomy" id="8019"/>
    <lineage>
        <taxon>Eukaryota</taxon>
        <taxon>Metazoa</taxon>
        <taxon>Chordata</taxon>
        <taxon>Craniata</taxon>
        <taxon>Vertebrata</taxon>
        <taxon>Euteleostomi</taxon>
        <taxon>Actinopterygii</taxon>
        <taxon>Neopterygii</taxon>
        <taxon>Teleostei</taxon>
        <taxon>Protacanthopterygii</taxon>
        <taxon>Salmoniformes</taxon>
        <taxon>Salmonidae</taxon>
        <taxon>Salmoninae</taxon>
        <taxon>Oncorhynchus</taxon>
    </lineage>
</organism>
<dbReference type="GeneTree" id="ENSGT00990000210584"/>
<sequence length="83" mass="9357">MREVAERRQQLELEHEQALAILKFKQNEIKRLQRNHCPAKSCPLSPLPLTQDPLPSQILSSLPPASDTRPTARPNPVLSLPCL</sequence>
<evidence type="ECO:0000256" key="2">
    <source>
        <dbReference type="SAM" id="MobiDB-lite"/>
    </source>
</evidence>
<feature type="coiled-coil region" evidence="1">
    <location>
        <begin position="1"/>
        <end position="35"/>
    </location>
</feature>
<name>A0A8C7MNY7_ONCKI</name>
<feature type="compositionally biased region" description="Low complexity" evidence="2">
    <location>
        <begin position="53"/>
        <end position="66"/>
    </location>
</feature>
<keyword evidence="1" id="KW-0175">Coiled coil</keyword>
<evidence type="ECO:0000256" key="1">
    <source>
        <dbReference type="SAM" id="Coils"/>
    </source>
</evidence>
<feature type="region of interest" description="Disordered" evidence="2">
    <location>
        <begin position="41"/>
        <end position="83"/>
    </location>
</feature>
<accession>A0A8C7MNY7</accession>
<dbReference type="AlphaFoldDB" id="A0A8C7MNY7"/>
<reference evidence="3" key="2">
    <citation type="submission" date="2025-09" db="UniProtKB">
        <authorList>
            <consortium name="Ensembl"/>
        </authorList>
    </citation>
    <scope>IDENTIFICATION</scope>
</reference>
<evidence type="ECO:0000313" key="3">
    <source>
        <dbReference type="Ensembl" id="ENSOKIP00005067685.1"/>
    </source>
</evidence>
<evidence type="ECO:0000313" key="4">
    <source>
        <dbReference type="Proteomes" id="UP000694557"/>
    </source>
</evidence>